<dbReference type="GO" id="GO:0005829">
    <property type="term" value="C:cytosol"/>
    <property type="evidence" value="ECO:0007669"/>
    <property type="project" value="TreeGrafter"/>
</dbReference>
<comment type="catalytic activity">
    <reaction evidence="10 12">
        <text>dTMP + ATP = dTDP + ADP</text>
        <dbReference type="Rhea" id="RHEA:13517"/>
        <dbReference type="ChEBI" id="CHEBI:30616"/>
        <dbReference type="ChEBI" id="CHEBI:58369"/>
        <dbReference type="ChEBI" id="CHEBI:63528"/>
        <dbReference type="ChEBI" id="CHEBI:456216"/>
        <dbReference type="EC" id="2.7.4.9"/>
    </reaction>
</comment>
<dbReference type="CDD" id="cd01672">
    <property type="entry name" value="TMPK"/>
    <property type="match status" value="1"/>
</dbReference>
<keyword evidence="7 12" id="KW-0418">Kinase</keyword>
<evidence type="ECO:0000256" key="9">
    <source>
        <dbReference type="ARBA" id="ARBA00029962"/>
    </source>
</evidence>
<evidence type="ECO:0000313" key="15">
    <source>
        <dbReference type="Proteomes" id="UP000188181"/>
    </source>
</evidence>
<evidence type="ECO:0000256" key="10">
    <source>
        <dbReference type="ARBA" id="ARBA00048743"/>
    </source>
</evidence>
<evidence type="ECO:0000256" key="2">
    <source>
        <dbReference type="ARBA" id="ARBA00012980"/>
    </source>
</evidence>
<reference evidence="15" key="1">
    <citation type="submission" date="2017-02" db="EMBL/GenBank/DDBJ databases">
        <title>Comparative genomics and description of representatives of a novel lineage of planctomycetes thriving in anoxic sediments.</title>
        <authorList>
            <person name="Spring S."/>
            <person name="Bunk B."/>
            <person name="Sproer C."/>
        </authorList>
    </citation>
    <scope>NUCLEOTIDE SEQUENCE [LARGE SCALE GENOMIC DNA]</scope>
    <source>
        <strain evidence="15">SM-Chi-D1</strain>
    </source>
</reference>
<evidence type="ECO:0000313" key="14">
    <source>
        <dbReference type="EMBL" id="AQQ69988.1"/>
    </source>
</evidence>
<accession>A0A1Q2MBT1</accession>
<feature type="binding site" evidence="12">
    <location>
        <begin position="15"/>
        <end position="22"/>
    </location>
    <ligand>
        <name>ATP</name>
        <dbReference type="ChEBI" id="CHEBI:30616"/>
    </ligand>
</feature>
<gene>
    <name evidence="12 14" type="primary">tmk</name>
    <name evidence="14" type="ORF">SMSP2_00325</name>
</gene>
<protein>
    <recommendedName>
        <fullName evidence="3 12">Thymidylate kinase</fullName>
        <ecNumber evidence="2 12">2.7.4.9</ecNumber>
    </recommendedName>
    <alternativeName>
        <fullName evidence="9 12">dTMP kinase</fullName>
    </alternativeName>
</protein>
<dbReference type="NCBIfam" id="TIGR00041">
    <property type="entry name" value="DTMP_kinase"/>
    <property type="match status" value="1"/>
</dbReference>
<dbReference type="SUPFAM" id="SSF52540">
    <property type="entry name" value="P-loop containing nucleoside triphosphate hydrolases"/>
    <property type="match status" value="1"/>
</dbReference>
<evidence type="ECO:0000256" key="7">
    <source>
        <dbReference type="ARBA" id="ARBA00022777"/>
    </source>
</evidence>
<dbReference type="InterPro" id="IPR027417">
    <property type="entry name" value="P-loop_NTPase"/>
</dbReference>
<dbReference type="Proteomes" id="UP000188181">
    <property type="component" value="Chromosome"/>
</dbReference>
<keyword evidence="15" id="KW-1185">Reference proteome</keyword>
<keyword evidence="5 12" id="KW-0545">Nucleotide biosynthesis</keyword>
<dbReference type="PANTHER" id="PTHR10344">
    <property type="entry name" value="THYMIDYLATE KINASE"/>
    <property type="match status" value="1"/>
</dbReference>
<evidence type="ECO:0000256" key="12">
    <source>
        <dbReference type="HAMAP-Rule" id="MF_00165"/>
    </source>
</evidence>
<dbReference type="GO" id="GO:0006233">
    <property type="term" value="P:dTDP biosynthetic process"/>
    <property type="evidence" value="ECO:0007669"/>
    <property type="project" value="InterPro"/>
</dbReference>
<dbReference type="FunFam" id="3.40.50.300:FF:000225">
    <property type="entry name" value="Thymidylate kinase"/>
    <property type="match status" value="1"/>
</dbReference>
<evidence type="ECO:0000256" key="8">
    <source>
        <dbReference type="ARBA" id="ARBA00022840"/>
    </source>
</evidence>
<dbReference type="Gene3D" id="3.40.50.300">
    <property type="entry name" value="P-loop containing nucleotide triphosphate hydrolases"/>
    <property type="match status" value="1"/>
</dbReference>
<evidence type="ECO:0000256" key="5">
    <source>
        <dbReference type="ARBA" id="ARBA00022727"/>
    </source>
</evidence>
<evidence type="ECO:0000259" key="13">
    <source>
        <dbReference type="Pfam" id="PF02223"/>
    </source>
</evidence>
<dbReference type="OrthoDB" id="9774907at2"/>
<sequence length="219" mass="24359">MQKIFFTGKFIVLDGPDGCGKSTQAALLREKLISTGLEVVSYRDPGTTRIGEAIREILLATEYAGMGDNVEVLLYMAARAQLWREKISSDLENGKCVIMDRWLSSTCAYQGKAGGFGIDKVINIARDSLERLWPDITIILDIDSSLAAKRIRRELDRMELKGCGYHKMVRQGYLELADKMENETGDVSALFKLINADDTPESIHSKIVEILINNLGKGI</sequence>
<dbReference type="InterPro" id="IPR039430">
    <property type="entry name" value="Thymidylate_kin-like_dom"/>
</dbReference>
<keyword evidence="8 12" id="KW-0067">ATP-binding</keyword>
<dbReference type="KEGG" id="pbas:SMSP2_00325"/>
<organism evidence="14 15">
    <name type="scientific">Limihaloglobus sulfuriphilus</name>
    <dbReference type="NCBI Taxonomy" id="1851148"/>
    <lineage>
        <taxon>Bacteria</taxon>
        <taxon>Pseudomonadati</taxon>
        <taxon>Planctomycetota</taxon>
        <taxon>Phycisphaerae</taxon>
        <taxon>Sedimentisphaerales</taxon>
        <taxon>Sedimentisphaeraceae</taxon>
        <taxon>Limihaloglobus</taxon>
    </lineage>
</organism>
<dbReference type="Pfam" id="PF02223">
    <property type="entry name" value="Thymidylate_kin"/>
    <property type="match status" value="1"/>
</dbReference>
<evidence type="ECO:0000256" key="1">
    <source>
        <dbReference type="ARBA" id="ARBA00009776"/>
    </source>
</evidence>
<dbReference type="GO" id="GO:0004798">
    <property type="term" value="F:dTMP kinase activity"/>
    <property type="evidence" value="ECO:0007669"/>
    <property type="project" value="UniProtKB-UniRule"/>
</dbReference>
<dbReference type="EC" id="2.7.4.9" evidence="2 12"/>
<keyword evidence="6 12" id="KW-0547">Nucleotide-binding</keyword>
<dbReference type="InterPro" id="IPR018094">
    <property type="entry name" value="Thymidylate_kinase"/>
</dbReference>
<proteinExistence type="inferred from homology"/>
<evidence type="ECO:0000256" key="11">
    <source>
        <dbReference type="ARBA" id="ARBA00057735"/>
    </source>
</evidence>
<dbReference type="AlphaFoldDB" id="A0A1Q2MBT1"/>
<dbReference type="GO" id="GO:0006235">
    <property type="term" value="P:dTTP biosynthetic process"/>
    <property type="evidence" value="ECO:0007669"/>
    <property type="project" value="UniProtKB-UniRule"/>
</dbReference>
<evidence type="ECO:0000256" key="3">
    <source>
        <dbReference type="ARBA" id="ARBA00017144"/>
    </source>
</evidence>
<dbReference type="STRING" id="1851148.SMSP2_00325"/>
<feature type="domain" description="Thymidylate kinase-like" evidence="13">
    <location>
        <begin position="13"/>
        <end position="183"/>
    </location>
</feature>
<keyword evidence="4 12" id="KW-0808">Transferase</keyword>
<evidence type="ECO:0000256" key="6">
    <source>
        <dbReference type="ARBA" id="ARBA00022741"/>
    </source>
</evidence>
<comment type="function">
    <text evidence="11 12">Phosphorylation of dTMP to form dTDP in both de novo and salvage pathways of dTTP synthesis.</text>
</comment>
<dbReference type="GO" id="GO:0005524">
    <property type="term" value="F:ATP binding"/>
    <property type="evidence" value="ECO:0007669"/>
    <property type="project" value="UniProtKB-UniRule"/>
</dbReference>
<comment type="similarity">
    <text evidence="1 12">Belongs to the thymidylate kinase family.</text>
</comment>
<evidence type="ECO:0000256" key="4">
    <source>
        <dbReference type="ARBA" id="ARBA00022679"/>
    </source>
</evidence>
<dbReference type="PANTHER" id="PTHR10344:SF4">
    <property type="entry name" value="UMP-CMP KINASE 2, MITOCHONDRIAL"/>
    <property type="match status" value="1"/>
</dbReference>
<dbReference type="EMBL" id="CP019646">
    <property type="protein sequence ID" value="AQQ69988.1"/>
    <property type="molecule type" value="Genomic_DNA"/>
</dbReference>
<name>A0A1Q2MBT1_9BACT</name>
<dbReference type="GO" id="GO:0006227">
    <property type="term" value="P:dUDP biosynthetic process"/>
    <property type="evidence" value="ECO:0007669"/>
    <property type="project" value="TreeGrafter"/>
</dbReference>
<dbReference type="RefSeq" id="WP_146682285.1">
    <property type="nucleotide sequence ID" value="NZ_CP019646.1"/>
</dbReference>
<dbReference type="HAMAP" id="MF_00165">
    <property type="entry name" value="Thymidylate_kinase"/>
    <property type="match status" value="1"/>
</dbReference>